<reference evidence="9" key="2">
    <citation type="submission" date="2020-08" db="EMBL/GenBank/DDBJ databases">
        <title>Plant Genome Project.</title>
        <authorList>
            <person name="Zhang R.-G."/>
        </authorList>
    </citation>
    <scope>NUCLEOTIDE SEQUENCE</scope>
    <source>
        <strain evidence="9">Huo1</strain>
        <tissue evidence="9">Leaf</tissue>
    </source>
</reference>
<evidence type="ECO:0000256" key="1">
    <source>
        <dbReference type="ARBA" id="ARBA00005889"/>
    </source>
</evidence>
<reference evidence="9" key="1">
    <citation type="submission" date="2018-01" db="EMBL/GenBank/DDBJ databases">
        <authorList>
            <person name="Mao J.F."/>
        </authorList>
    </citation>
    <scope>NUCLEOTIDE SEQUENCE</scope>
    <source>
        <strain evidence="9">Huo1</strain>
        <tissue evidence="9">Leaf</tissue>
    </source>
</reference>
<gene>
    <name evidence="9" type="ORF">SASPL_141204</name>
</gene>
<dbReference type="PANTHER" id="PTHR31669:SF299">
    <property type="entry name" value="PROTEIN FAR1-RELATED SEQUENCE"/>
    <property type="match status" value="1"/>
</dbReference>
<dbReference type="SMART" id="SM00575">
    <property type="entry name" value="ZnF_PMZ"/>
    <property type="match status" value="1"/>
</dbReference>
<comment type="similarity">
    <text evidence="1 6">Belongs to the FHY3/FAR1 family.</text>
</comment>
<comment type="function">
    <text evidence="6">Putative transcription activator involved in regulating light control of development.</text>
</comment>
<accession>A0A8X8WT64</accession>
<evidence type="ECO:0000313" key="9">
    <source>
        <dbReference type="EMBL" id="KAG6399723.1"/>
    </source>
</evidence>
<keyword evidence="3 5" id="KW-0863">Zinc-finger</keyword>
<keyword evidence="6" id="KW-0539">Nucleus</keyword>
<evidence type="ECO:0000313" key="10">
    <source>
        <dbReference type="Proteomes" id="UP000298416"/>
    </source>
</evidence>
<evidence type="ECO:0000256" key="3">
    <source>
        <dbReference type="ARBA" id="ARBA00022771"/>
    </source>
</evidence>
<comment type="subcellular location">
    <subcellularLocation>
        <location evidence="6">Nucleus</location>
    </subcellularLocation>
</comment>
<name>A0A8X8WT64_SALSN</name>
<dbReference type="GO" id="GO:0008270">
    <property type="term" value="F:zinc ion binding"/>
    <property type="evidence" value="ECO:0007669"/>
    <property type="project" value="UniProtKB-UniRule"/>
</dbReference>
<dbReference type="InterPro" id="IPR031052">
    <property type="entry name" value="FHY3/FAR1"/>
</dbReference>
<dbReference type="Proteomes" id="UP000298416">
    <property type="component" value="Unassembled WGS sequence"/>
</dbReference>
<sequence>MDDNVLEDHIPKIGMEFETEVEAYDFYMKYAKVTGFGTRKLSAHRDRITGNILDISFCCCREGFRATNNRCVTIKNPRPEIRCGCKALMKINCRYSGKFRIVKFVEEHNHDLCDPEKSYMFRCFRQMSNIQQTQVDVAQSCGLAPKKIIDVMAKEAGGIQHLGFTHIDLKNYLRTKRTLEIKQGDSGGVLQYLQRMISEDPHFYYAIQLDVEDLITNIFWTDGRMIQDFGHFGDVVCFDTTYRKHRDGGPIALFVGVNHHKQTTVFGAALLYDETIETFEWLFDAFEDAMMGKRPKTILTDQDQAMSSALASKWPSTYHRLCVWHIFQNAAIHLSNVFASFKNTFAADFSHCVYDFEEESEFLDAWNEMLEKYNLQDNQWLKRMFSLREKWALVYGRNTFCADMVSTQRSECMNVVVKHYVNYKNNIVEVFHHFQRLIDDRREKESPEDFKNAQSSPVMTFPLEILKHAATVYTHKIFALFSEELRKTIESKIEGESQLETSVIYKVRPFHRANEHMVTYDSIEGSIFCSCRKFEFSGILCSHSLKILTFMNVVQIPDKYILKRWTKHAKGGTSRVCDVGVVTVDEKIRKKQRYRELCNSFMRVEIKAAESEDSYTSALDCLLKMENSVDGMIGKANNVTIEAKDGDVVVDDETNESQIKGLKPKGRVTYHSCKRPKNALEQAISRKRKPKPKETKSGS</sequence>
<dbReference type="PANTHER" id="PTHR31669">
    <property type="entry name" value="PROTEIN FAR1-RELATED SEQUENCE 10-RELATED"/>
    <property type="match status" value="1"/>
</dbReference>
<evidence type="ECO:0000256" key="2">
    <source>
        <dbReference type="ARBA" id="ARBA00022723"/>
    </source>
</evidence>
<evidence type="ECO:0000256" key="5">
    <source>
        <dbReference type="PROSITE-ProRule" id="PRU00325"/>
    </source>
</evidence>
<dbReference type="InterPro" id="IPR004330">
    <property type="entry name" value="FAR1_DNA_bnd_dom"/>
</dbReference>
<proteinExistence type="inferred from homology"/>
<keyword evidence="4 6" id="KW-0862">Zinc</keyword>
<evidence type="ECO:0000256" key="7">
    <source>
        <dbReference type="SAM" id="MobiDB-lite"/>
    </source>
</evidence>
<feature type="region of interest" description="Disordered" evidence="7">
    <location>
        <begin position="655"/>
        <end position="699"/>
    </location>
</feature>
<dbReference type="EMBL" id="PNBA02000015">
    <property type="protein sequence ID" value="KAG6399723.1"/>
    <property type="molecule type" value="Genomic_DNA"/>
</dbReference>
<keyword evidence="2 6" id="KW-0479">Metal-binding</keyword>
<evidence type="ECO:0000259" key="8">
    <source>
        <dbReference type="PROSITE" id="PS50966"/>
    </source>
</evidence>
<organism evidence="9">
    <name type="scientific">Salvia splendens</name>
    <name type="common">Scarlet sage</name>
    <dbReference type="NCBI Taxonomy" id="180675"/>
    <lineage>
        <taxon>Eukaryota</taxon>
        <taxon>Viridiplantae</taxon>
        <taxon>Streptophyta</taxon>
        <taxon>Embryophyta</taxon>
        <taxon>Tracheophyta</taxon>
        <taxon>Spermatophyta</taxon>
        <taxon>Magnoliopsida</taxon>
        <taxon>eudicotyledons</taxon>
        <taxon>Gunneridae</taxon>
        <taxon>Pentapetalae</taxon>
        <taxon>asterids</taxon>
        <taxon>lamiids</taxon>
        <taxon>Lamiales</taxon>
        <taxon>Lamiaceae</taxon>
        <taxon>Nepetoideae</taxon>
        <taxon>Mentheae</taxon>
        <taxon>Salviinae</taxon>
        <taxon>Salvia</taxon>
        <taxon>Salvia subgen. Calosphace</taxon>
        <taxon>core Calosphace</taxon>
    </lineage>
</organism>
<dbReference type="OrthoDB" id="2402896at2759"/>
<dbReference type="Pfam" id="PF03101">
    <property type="entry name" value="FAR1"/>
    <property type="match status" value="1"/>
</dbReference>
<feature type="domain" description="SWIM-type" evidence="8">
    <location>
        <begin position="516"/>
        <end position="552"/>
    </location>
</feature>
<dbReference type="AlphaFoldDB" id="A0A8X8WT64"/>
<dbReference type="Pfam" id="PF04434">
    <property type="entry name" value="SWIM"/>
    <property type="match status" value="1"/>
</dbReference>
<dbReference type="InterPro" id="IPR018289">
    <property type="entry name" value="MULE_transposase_dom"/>
</dbReference>
<feature type="compositionally biased region" description="Basic residues" evidence="7">
    <location>
        <begin position="662"/>
        <end position="677"/>
    </location>
</feature>
<evidence type="ECO:0000256" key="6">
    <source>
        <dbReference type="RuleBase" id="RU367018"/>
    </source>
</evidence>
<dbReference type="Pfam" id="PF10551">
    <property type="entry name" value="MULE"/>
    <property type="match status" value="1"/>
</dbReference>
<keyword evidence="10" id="KW-1185">Reference proteome</keyword>
<dbReference type="PROSITE" id="PS50966">
    <property type="entry name" value="ZF_SWIM"/>
    <property type="match status" value="1"/>
</dbReference>
<dbReference type="GO" id="GO:0006355">
    <property type="term" value="P:regulation of DNA-templated transcription"/>
    <property type="evidence" value="ECO:0007669"/>
    <property type="project" value="UniProtKB-UniRule"/>
</dbReference>
<dbReference type="GO" id="GO:0005634">
    <property type="term" value="C:nucleus"/>
    <property type="evidence" value="ECO:0007669"/>
    <property type="project" value="UniProtKB-SubCell"/>
</dbReference>
<dbReference type="InterPro" id="IPR006564">
    <property type="entry name" value="Znf_PMZ"/>
</dbReference>
<protein>
    <recommendedName>
        <fullName evidence="6">Protein FAR1-RELATED SEQUENCE</fullName>
    </recommendedName>
</protein>
<dbReference type="InterPro" id="IPR007527">
    <property type="entry name" value="Znf_SWIM"/>
</dbReference>
<comment type="caution">
    <text evidence="9">The sequence shown here is derived from an EMBL/GenBank/DDBJ whole genome shotgun (WGS) entry which is preliminary data.</text>
</comment>
<evidence type="ECO:0000256" key="4">
    <source>
        <dbReference type="ARBA" id="ARBA00022833"/>
    </source>
</evidence>